<dbReference type="SMART" id="SM00220">
    <property type="entry name" value="S_TKc"/>
    <property type="match status" value="1"/>
</dbReference>
<comment type="caution">
    <text evidence="7">The sequence shown here is derived from an EMBL/GenBank/DDBJ whole genome shotgun (WGS) entry which is preliminary data.</text>
</comment>
<protein>
    <recommendedName>
        <fullName evidence="1">non-specific serine/threonine protein kinase</fullName>
        <ecNumber evidence="1">2.7.11.1</ecNumber>
    </recommendedName>
</protein>
<dbReference type="InterPro" id="IPR000719">
    <property type="entry name" value="Prot_kinase_dom"/>
</dbReference>
<keyword evidence="3" id="KW-0547">Nucleotide-binding</keyword>
<evidence type="ECO:0000256" key="1">
    <source>
        <dbReference type="ARBA" id="ARBA00012513"/>
    </source>
</evidence>
<dbReference type="InterPro" id="IPR050660">
    <property type="entry name" value="NEK_Ser/Thr_kinase"/>
</dbReference>
<gene>
    <name evidence="7" type="ORF">LTR36_005140</name>
</gene>
<keyword evidence="2" id="KW-0808">Transferase</keyword>
<keyword evidence="8" id="KW-1185">Reference proteome</keyword>
<dbReference type="PANTHER" id="PTHR43671:SF13">
    <property type="entry name" value="SERINE_THREONINE-PROTEIN KINASE NEK2"/>
    <property type="match status" value="1"/>
</dbReference>
<dbReference type="PROSITE" id="PS50011">
    <property type="entry name" value="PROTEIN_KINASE_DOM"/>
    <property type="match status" value="1"/>
</dbReference>
<organism evidence="7 8">
    <name type="scientific">Oleoguttula mirabilis</name>
    <dbReference type="NCBI Taxonomy" id="1507867"/>
    <lineage>
        <taxon>Eukaryota</taxon>
        <taxon>Fungi</taxon>
        <taxon>Dikarya</taxon>
        <taxon>Ascomycota</taxon>
        <taxon>Pezizomycotina</taxon>
        <taxon>Dothideomycetes</taxon>
        <taxon>Dothideomycetidae</taxon>
        <taxon>Mycosphaerellales</taxon>
        <taxon>Teratosphaeriaceae</taxon>
        <taxon>Oleoguttula</taxon>
    </lineage>
</organism>
<evidence type="ECO:0000256" key="2">
    <source>
        <dbReference type="ARBA" id="ARBA00022679"/>
    </source>
</evidence>
<keyword evidence="5" id="KW-0067">ATP-binding</keyword>
<reference evidence="7 8" key="1">
    <citation type="submission" date="2021-11" db="EMBL/GenBank/DDBJ databases">
        <title>Black yeast isolated from Biological Soil Crust.</title>
        <authorList>
            <person name="Kurbessoian T."/>
        </authorList>
    </citation>
    <scope>NUCLEOTIDE SEQUENCE [LARGE SCALE GENOMIC DNA]</scope>
    <source>
        <strain evidence="7 8">CCFEE 5522</strain>
    </source>
</reference>
<dbReference type="Proteomes" id="UP001324427">
    <property type="component" value="Unassembled WGS sequence"/>
</dbReference>
<evidence type="ECO:0000313" key="7">
    <source>
        <dbReference type="EMBL" id="KAK4549839.1"/>
    </source>
</evidence>
<keyword evidence="4" id="KW-0418">Kinase</keyword>
<accession>A0AAV9JVT0</accession>
<evidence type="ECO:0000256" key="4">
    <source>
        <dbReference type="ARBA" id="ARBA00022777"/>
    </source>
</evidence>
<proteinExistence type="predicted"/>
<dbReference type="GO" id="GO:0004674">
    <property type="term" value="F:protein serine/threonine kinase activity"/>
    <property type="evidence" value="ECO:0007669"/>
    <property type="project" value="UniProtKB-EC"/>
</dbReference>
<evidence type="ECO:0000256" key="3">
    <source>
        <dbReference type="ARBA" id="ARBA00022741"/>
    </source>
</evidence>
<dbReference type="SUPFAM" id="SSF56112">
    <property type="entry name" value="Protein kinase-like (PK-like)"/>
    <property type="match status" value="1"/>
</dbReference>
<feature type="domain" description="Protein kinase" evidence="6">
    <location>
        <begin position="1"/>
        <end position="261"/>
    </location>
</feature>
<dbReference type="Gene3D" id="1.10.510.10">
    <property type="entry name" value="Transferase(Phosphotransferase) domain 1"/>
    <property type="match status" value="1"/>
</dbReference>
<dbReference type="PANTHER" id="PTHR43671">
    <property type="entry name" value="SERINE/THREONINE-PROTEIN KINASE NEK"/>
    <property type="match status" value="1"/>
</dbReference>
<evidence type="ECO:0000259" key="6">
    <source>
        <dbReference type="PROSITE" id="PS50011"/>
    </source>
</evidence>
<name>A0AAV9JVT0_9PEZI</name>
<dbReference type="InterPro" id="IPR011009">
    <property type="entry name" value="Kinase-like_dom_sf"/>
</dbReference>
<sequence>MYAELRRELIAVKFCKPLVANPDYDGVELENEIHALTEALPAKHPRVIEAFDTYDDGHIQWLTTRYMTGGDLQCFVNKFPWAVSESLIWHIGYQIAEGLAHLFFGANAANNMSPAAGWPCIFHGDIHLGNLFLGPAVSGKSLGNFPDLVLADFGESDHYPASEQVPVTGFVTYLSHHVRDLYNAGKALEELLDVLVVDGRTLARDSVLLDGIDRFGAIRVEGPKKVSKEGILKLLSGFMIVADEQRRKYYQPMPADAAASLVAEKVSDGDLEMIFCRSGSHSKPKKGKR</sequence>
<dbReference type="EC" id="2.7.11.1" evidence="1"/>
<dbReference type="EMBL" id="JAVFHQ010000003">
    <property type="protein sequence ID" value="KAK4549839.1"/>
    <property type="molecule type" value="Genomic_DNA"/>
</dbReference>
<dbReference type="GO" id="GO:0005524">
    <property type="term" value="F:ATP binding"/>
    <property type="evidence" value="ECO:0007669"/>
    <property type="project" value="UniProtKB-KW"/>
</dbReference>
<dbReference type="AlphaFoldDB" id="A0AAV9JVT0"/>
<evidence type="ECO:0000313" key="8">
    <source>
        <dbReference type="Proteomes" id="UP001324427"/>
    </source>
</evidence>
<evidence type="ECO:0000256" key="5">
    <source>
        <dbReference type="ARBA" id="ARBA00022840"/>
    </source>
</evidence>